<dbReference type="AlphaFoldDB" id="A0A4C1ZP45"/>
<dbReference type="InterPro" id="IPR043502">
    <property type="entry name" value="DNA/RNA_pol_sf"/>
</dbReference>
<organism evidence="2 3">
    <name type="scientific">Eumeta variegata</name>
    <name type="common">Bagworm moth</name>
    <name type="synonym">Eumeta japonica</name>
    <dbReference type="NCBI Taxonomy" id="151549"/>
    <lineage>
        <taxon>Eukaryota</taxon>
        <taxon>Metazoa</taxon>
        <taxon>Ecdysozoa</taxon>
        <taxon>Arthropoda</taxon>
        <taxon>Hexapoda</taxon>
        <taxon>Insecta</taxon>
        <taxon>Pterygota</taxon>
        <taxon>Neoptera</taxon>
        <taxon>Endopterygota</taxon>
        <taxon>Lepidoptera</taxon>
        <taxon>Glossata</taxon>
        <taxon>Ditrysia</taxon>
        <taxon>Tineoidea</taxon>
        <taxon>Psychidae</taxon>
        <taxon>Oiketicinae</taxon>
        <taxon>Eumeta</taxon>
    </lineage>
</organism>
<dbReference type="Pfam" id="PF00078">
    <property type="entry name" value="RVT_1"/>
    <property type="match status" value="1"/>
</dbReference>
<dbReference type="GO" id="GO:0071897">
    <property type="term" value="P:DNA biosynthetic process"/>
    <property type="evidence" value="ECO:0007669"/>
    <property type="project" value="UniProtKB-ARBA"/>
</dbReference>
<dbReference type="PANTHER" id="PTHR47027:SF29">
    <property type="entry name" value="C2H2-TYPE DOMAIN-CONTAINING PROTEIN"/>
    <property type="match status" value="1"/>
</dbReference>
<keyword evidence="3" id="KW-1185">Reference proteome</keyword>
<sequence length="122" mass="13728">MKYIRTLSTIYSGSTAQVKLEATGELFSIQRGVRQGDPISPKLFSAVLEMIFRNLQWEYMGLNINGEKLNYLRFVDDLILFSENSKGSGKNVVAAFFPDLILILSDESEKAALTMNLNKNND</sequence>
<dbReference type="InterPro" id="IPR000477">
    <property type="entry name" value="RT_dom"/>
</dbReference>
<dbReference type="PANTHER" id="PTHR47027">
    <property type="entry name" value="REVERSE TRANSCRIPTASE DOMAIN-CONTAINING PROTEIN"/>
    <property type="match status" value="1"/>
</dbReference>
<protein>
    <submittedName>
        <fullName evidence="2">Retrovirus-related Pol polyprotein from type-1 retrotransposable element R2</fullName>
    </submittedName>
</protein>
<gene>
    <name evidence="2" type="ORF">EVAR_36607_1</name>
</gene>
<feature type="domain" description="Reverse transcriptase" evidence="1">
    <location>
        <begin position="1"/>
        <end position="122"/>
    </location>
</feature>
<dbReference type="EMBL" id="BGZK01001971">
    <property type="protein sequence ID" value="GBP89013.1"/>
    <property type="molecule type" value="Genomic_DNA"/>
</dbReference>
<dbReference type="OrthoDB" id="7480412at2759"/>
<evidence type="ECO:0000259" key="1">
    <source>
        <dbReference type="PROSITE" id="PS50878"/>
    </source>
</evidence>
<evidence type="ECO:0000313" key="2">
    <source>
        <dbReference type="EMBL" id="GBP89013.1"/>
    </source>
</evidence>
<comment type="caution">
    <text evidence="2">The sequence shown here is derived from an EMBL/GenBank/DDBJ whole genome shotgun (WGS) entry which is preliminary data.</text>
</comment>
<reference evidence="2 3" key="1">
    <citation type="journal article" date="2019" name="Commun. Biol.">
        <title>The bagworm genome reveals a unique fibroin gene that provides high tensile strength.</title>
        <authorList>
            <person name="Kono N."/>
            <person name="Nakamura H."/>
            <person name="Ohtoshi R."/>
            <person name="Tomita M."/>
            <person name="Numata K."/>
            <person name="Arakawa K."/>
        </authorList>
    </citation>
    <scope>NUCLEOTIDE SEQUENCE [LARGE SCALE GENOMIC DNA]</scope>
</reference>
<proteinExistence type="predicted"/>
<accession>A0A4C1ZP45</accession>
<dbReference type="PROSITE" id="PS50878">
    <property type="entry name" value="RT_POL"/>
    <property type="match status" value="1"/>
</dbReference>
<dbReference type="Proteomes" id="UP000299102">
    <property type="component" value="Unassembled WGS sequence"/>
</dbReference>
<evidence type="ECO:0000313" key="3">
    <source>
        <dbReference type="Proteomes" id="UP000299102"/>
    </source>
</evidence>
<name>A0A4C1ZP45_EUMVA</name>
<dbReference type="SUPFAM" id="SSF56672">
    <property type="entry name" value="DNA/RNA polymerases"/>
    <property type="match status" value="1"/>
</dbReference>